<dbReference type="GeneID" id="20666347"/>
<evidence type="ECO:0000256" key="1">
    <source>
        <dbReference type="SAM" id="MobiDB-lite"/>
    </source>
</evidence>
<evidence type="ECO:0000313" key="2">
    <source>
        <dbReference type="EMBL" id="ETW74913.1"/>
    </source>
</evidence>
<dbReference type="RefSeq" id="XP_009553376.1">
    <property type="nucleotide sequence ID" value="XM_009555081.1"/>
</dbReference>
<dbReference type="HOGENOM" id="CLU_2061793_0_0_1"/>
<dbReference type="Proteomes" id="UP000030671">
    <property type="component" value="Unassembled WGS sequence"/>
</dbReference>
<protein>
    <submittedName>
        <fullName evidence="2">Uncharacterized protein</fullName>
    </submittedName>
</protein>
<dbReference type="AlphaFoldDB" id="W4JN01"/>
<reference evidence="2 3" key="1">
    <citation type="journal article" date="2012" name="New Phytol.">
        <title>Insight into trade-off between wood decay and parasitism from the genome of a fungal forest pathogen.</title>
        <authorList>
            <person name="Olson A."/>
            <person name="Aerts A."/>
            <person name="Asiegbu F."/>
            <person name="Belbahri L."/>
            <person name="Bouzid O."/>
            <person name="Broberg A."/>
            <person name="Canback B."/>
            <person name="Coutinho P.M."/>
            <person name="Cullen D."/>
            <person name="Dalman K."/>
            <person name="Deflorio G."/>
            <person name="van Diepen L.T."/>
            <person name="Dunand C."/>
            <person name="Duplessis S."/>
            <person name="Durling M."/>
            <person name="Gonthier P."/>
            <person name="Grimwood J."/>
            <person name="Fossdal C.G."/>
            <person name="Hansson D."/>
            <person name="Henrissat B."/>
            <person name="Hietala A."/>
            <person name="Himmelstrand K."/>
            <person name="Hoffmeister D."/>
            <person name="Hogberg N."/>
            <person name="James T.Y."/>
            <person name="Karlsson M."/>
            <person name="Kohler A."/>
            <person name="Kues U."/>
            <person name="Lee Y.H."/>
            <person name="Lin Y.C."/>
            <person name="Lind M."/>
            <person name="Lindquist E."/>
            <person name="Lombard V."/>
            <person name="Lucas S."/>
            <person name="Lunden K."/>
            <person name="Morin E."/>
            <person name="Murat C."/>
            <person name="Park J."/>
            <person name="Raffaello T."/>
            <person name="Rouze P."/>
            <person name="Salamov A."/>
            <person name="Schmutz J."/>
            <person name="Solheim H."/>
            <person name="Stahlberg J."/>
            <person name="Velez H."/>
            <person name="de Vries R.P."/>
            <person name="Wiebenga A."/>
            <person name="Woodward S."/>
            <person name="Yakovlev I."/>
            <person name="Garbelotto M."/>
            <person name="Martin F."/>
            <person name="Grigoriev I.V."/>
            <person name="Stenlid J."/>
        </authorList>
    </citation>
    <scope>NUCLEOTIDE SEQUENCE [LARGE SCALE GENOMIC DNA]</scope>
    <source>
        <strain evidence="2 3">TC 32-1</strain>
    </source>
</reference>
<name>W4JN01_HETIT</name>
<gene>
    <name evidence="2" type="ORF">HETIRDRAFT_108402</name>
</gene>
<accession>W4JN01</accession>
<sequence length="119" mass="12518">MAPKKMTPVGFEPTPPYGDEKPTARNARDSLSRARCVRASGPSRHEQGPSAARLGTTPERGNKNAEPTRARVWHTAAMAPAVALAIGPAPTAAKDKARRGGPTVARGLRNGATLFLRAL</sequence>
<keyword evidence="3" id="KW-1185">Reference proteome</keyword>
<proteinExistence type="predicted"/>
<evidence type="ECO:0000313" key="3">
    <source>
        <dbReference type="Proteomes" id="UP000030671"/>
    </source>
</evidence>
<feature type="compositionally biased region" description="Basic and acidic residues" evidence="1">
    <location>
        <begin position="18"/>
        <end position="32"/>
    </location>
</feature>
<dbReference type="InParanoid" id="W4JN01"/>
<feature type="region of interest" description="Disordered" evidence="1">
    <location>
        <begin position="1"/>
        <end position="67"/>
    </location>
</feature>
<organism evidence="2 3">
    <name type="scientific">Heterobasidion irregulare (strain TC 32-1)</name>
    <dbReference type="NCBI Taxonomy" id="747525"/>
    <lineage>
        <taxon>Eukaryota</taxon>
        <taxon>Fungi</taxon>
        <taxon>Dikarya</taxon>
        <taxon>Basidiomycota</taxon>
        <taxon>Agaricomycotina</taxon>
        <taxon>Agaricomycetes</taxon>
        <taxon>Russulales</taxon>
        <taxon>Bondarzewiaceae</taxon>
        <taxon>Heterobasidion</taxon>
        <taxon>Heterobasidion annosum species complex</taxon>
    </lineage>
</organism>
<dbReference type="KEGG" id="hir:HETIRDRAFT_108402"/>
<dbReference type="EMBL" id="KI925467">
    <property type="protein sequence ID" value="ETW74913.1"/>
    <property type="molecule type" value="Genomic_DNA"/>
</dbReference>